<sequence>MMLSDSAHAPTVSSAVGPEEYAPVPGPARTLISQWVPPEPIHPPAEPSGPPGYPLAWQPLPRKTPEPSQILYRTARGGPTDSGTFVHCKVTIADRDVDYAPSSNSSFERGPAPRVPNPNCYPPASASSRTEDSSSREDDPSAKHKGPPPRVPNPNCYQGPTPK</sequence>
<keyword evidence="3" id="KW-1185">Reference proteome</keyword>
<evidence type="ECO:0000256" key="1">
    <source>
        <dbReference type="SAM" id="MobiDB-lite"/>
    </source>
</evidence>
<feature type="compositionally biased region" description="Basic and acidic residues" evidence="1">
    <location>
        <begin position="129"/>
        <end position="142"/>
    </location>
</feature>
<evidence type="ECO:0000313" key="3">
    <source>
        <dbReference type="Proteomes" id="UP000434172"/>
    </source>
</evidence>
<reference evidence="2 3" key="1">
    <citation type="submission" date="2019-12" db="EMBL/GenBank/DDBJ databases">
        <title>A genome sequence resource for the geographically widespread anthracnose pathogen Colletotrichum asianum.</title>
        <authorList>
            <person name="Meng Y."/>
        </authorList>
    </citation>
    <scope>NUCLEOTIDE SEQUENCE [LARGE SCALE GENOMIC DNA]</scope>
    <source>
        <strain evidence="2 3">ICMP 18580</strain>
    </source>
</reference>
<accession>A0A8H3VY04</accession>
<feature type="compositionally biased region" description="Pro residues" evidence="1">
    <location>
        <begin position="37"/>
        <end position="53"/>
    </location>
</feature>
<dbReference type="Proteomes" id="UP000434172">
    <property type="component" value="Unassembled WGS sequence"/>
</dbReference>
<comment type="caution">
    <text evidence="2">The sequence shown here is derived from an EMBL/GenBank/DDBJ whole genome shotgun (WGS) entry which is preliminary data.</text>
</comment>
<dbReference type="EMBL" id="WOWK01000165">
    <property type="protein sequence ID" value="KAF0316274.1"/>
    <property type="molecule type" value="Genomic_DNA"/>
</dbReference>
<protein>
    <submittedName>
        <fullName evidence="2">Uncharacterized protein</fullName>
    </submittedName>
</protein>
<organism evidence="2 3">
    <name type="scientific">Colletotrichum asianum</name>
    <dbReference type="NCBI Taxonomy" id="702518"/>
    <lineage>
        <taxon>Eukaryota</taxon>
        <taxon>Fungi</taxon>
        <taxon>Dikarya</taxon>
        <taxon>Ascomycota</taxon>
        <taxon>Pezizomycotina</taxon>
        <taxon>Sordariomycetes</taxon>
        <taxon>Hypocreomycetidae</taxon>
        <taxon>Glomerellales</taxon>
        <taxon>Glomerellaceae</taxon>
        <taxon>Colletotrichum</taxon>
        <taxon>Colletotrichum gloeosporioides species complex</taxon>
    </lineage>
</organism>
<evidence type="ECO:0000313" key="2">
    <source>
        <dbReference type="EMBL" id="KAF0316274.1"/>
    </source>
</evidence>
<gene>
    <name evidence="2" type="ORF">GQ607_016482</name>
</gene>
<feature type="region of interest" description="Disordered" evidence="1">
    <location>
        <begin position="98"/>
        <end position="163"/>
    </location>
</feature>
<name>A0A8H3VY04_9PEZI</name>
<proteinExistence type="predicted"/>
<dbReference type="AlphaFoldDB" id="A0A8H3VY04"/>
<feature type="region of interest" description="Disordered" evidence="1">
    <location>
        <begin position="1"/>
        <end position="68"/>
    </location>
</feature>